<dbReference type="Proteomes" id="UP000634136">
    <property type="component" value="Unassembled WGS sequence"/>
</dbReference>
<feature type="transmembrane region" description="Helical" evidence="1">
    <location>
        <begin position="26"/>
        <end position="44"/>
    </location>
</feature>
<comment type="caution">
    <text evidence="2">The sequence shown here is derived from an EMBL/GenBank/DDBJ whole genome shotgun (WGS) entry which is preliminary data.</text>
</comment>
<dbReference type="AlphaFoldDB" id="A0A834TIZ2"/>
<evidence type="ECO:0000313" key="2">
    <source>
        <dbReference type="EMBL" id="KAF7821949.1"/>
    </source>
</evidence>
<keyword evidence="1" id="KW-0812">Transmembrane</keyword>
<organism evidence="2 3">
    <name type="scientific">Senna tora</name>
    <dbReference type="NCBI Taxonomy" id="362788"/>
    <lineage>
        <taxon>Eukaryota</taxon>
        <taxon>Viridiplantae</taxon>
        <taxon>Streptophyta</taxon>
        <taxon>Embryophyta</taxon>
        <taxon>Tracheophyta</taxon>
        <taxon>Spermatophyta</taxon>
        <taxon>Magnoliopsida</taxon>
        <taxon>eudicotyledons</taxon>
        <taxon>Gunneridae</taxon>
        <taxon>Pentapetalae</taxon>
        <taxon>rosids</taxon>
        <taxon>fabids</taxon>
        <taxon>Fabales</taxon>
        <taxon>Fabaceae</taxon>
        <taxon>Caesalpinioideae</taxon>
        <taxon>Cassia clade</taxon>
        <taxon>Senna</taxon>
    </lineage>
</organism>
<keyword evidence="1" id="KW-0472">Membrane</keyword>
<keyword evidence="3" id="KW-1185">Reference proteome</keyword>
<evidence type="ECO:0000256" key="1">
    <source>
        <dbReference type="SAM" id="Phobius"/>
    </source>
</evidence>
<dbReference type="EMBL" id="JAAIUW010000008">
    <property type="protein sequence ID" value="KAF7821949.1"/>
    <property type="molecule type" value="Genomic_DNA"/>
</dbReference>
<reference evidence="2" key="1">
    <citation type="submission" date="2020-09" db="EMBL/GenBank/DDBJ databases">
        <title>Genome-Enabled Discovery of Anthraquinone Biosynthesis in Senna tora.</title>
        <authorList>
            <person name="Kang S.-H."/>
            <person name="Pandey R.P."/>
            <person name="Lee C.-M."/>
            <person name="Sim J.-S."/>
            <person name="Jeong J.-T."/>
            <person name="Choi B.-S."/>
            <person name="Jung M."/>
            <person name="Ginzburg D."/>
            <person name="Zhao K."/>
            <person name="Won S.Y."/>
            <person name="Oh T.-J."/>
            <person name="Yu Y."/>
            <person name="Kim N.-H."/>
            <person name="Lee O.R."/>
            <person name="Lee T.-H."/>
            <person name="Bashyal P."/>
            <person name="Kim T.-S."/>
            <person name="Lee W.-H."/>
            <person name="Kawkins C."/>
            <person name="Kim C.-K."/>
            <person name="Kim J.S."/>
            <person name="Ahn B.O."/>
            <person name="Rhee S.Y."/>
            <person name="Sohng J.K."/>
        </authorList>
    </citation>
    <scope>NUCLEOTIDE SEQUENCE</scope>
    <source>
        <tissue evidence="2">Leaf</tissue>
    </source>
</reference>
<proteinExistence type="predicted"/>
<evidence type="ECO:0000313" key="3">
    <source>
        <dbReference type="Proteomes" id="UP000634136"/>
    </source>
</evidence>
<keyword evidence="1" id="KW-1133">Transmembrane helix</keyword>
<name>A0A834TIZ2_9FABA</name>
<sequence>MGRILGNAFNKTWAEMILLSFDAQETLGLILMFGYILFLFNIRVKTNMSMVHRTGRTALNIGSIAILAPPFYNRQQAEAAIYYRRLAEATIMVKTMKKMAVG</sequence>
<accession>A0A834TIZ2</accession>
<gene>
    <name evidence="2" type="ORF">G2W53_027404</name>
</gene>
<dbReference type="OrthoDB" id="1938353at2759"/>
<protein>
    <submittedName>
        <fullName evidence="2">Cation/H(+) antiporter 4-like</fullName>
    </submittedName>
</protein>